<dbReference type="PANTHER" id="PTHR46026:SF1">
    <property type="entry name" value="RHO-TYPE GUANINE NUCLEOTIDE EXCHANGE FACTOR, ISOFORM F"/>
    <property type="match status" value="1"/>
</dbReference>
<dbReference type="Gene3D" id="2.30.29.30">
    <property type="entry name" value="Pleckstrin-homology domain (PH domain)/Phosphotyrosine-binding domain (PTB)"/>
    <property type="match status" value="1"/>
</dbReference>
<dbReference type="InterPro" id="IPR001452">
    <property type="entry name" value="SH3_domain"/>
</dbReference>
<dbReference type="SMART" id="SM00326">
    <property type="entry name" value="SH3"/>
    <property type="match status" value="1"/>
</dbReference>
<evidence type="ECO:0000256" key="3">
    <source>
        <dbReference type="SAM" id="MobiDB-lite"/>
    </source>
</evidence>
<evidence type="ECO:0000313" key="7">
    <source>
        <dbReference type="Proteomes" id="UP000695022"/>
    </source>
</evidence>
<evidence type="ECO:0000313" key="8">
    <source>
        <dbReference type="RefSeq" id="XP_014681934.1"/>
    </source>
</evidence>
<dbReference type="RefSeq" id="XP_014681934.1">
    <property type="nucleotide sequence ID" value="XM_014826448.1"/>
</dbReference>
<dbReference type="SUPFAM" id="SSF50729">
    <property type="entry name" value="PH domain-like"/>
    <property type="match status" value="1"/>
</dbReference>
<feature type="compositionally biased region" description="Pro residues" evidence="3">
    <location>
        <begin position="464"/>
        <end position="473"/>
    </location>
</feature>
<keyword evidence="7" id="KW-1185">Reference proteome</keyword>
<dbReference type="PROSITE" id="PS50003">
    <property type="entry name" value="PH_DOMAIN"/>
    <property type="match status" value="1"/>
</dbReference>
<dbReference type="Pfam" id="PF00621">
    <property type="entry name" value="RhoGEF"/>
    <property type="match status" value="1"/>
</dbReference>
<feature type="region of interest" description="Disordered" evidence="3">
    <location>
        <begin position="488"/>
        <end position="528"/>
    </location>
</feature>
<dbReference type="PRINTS" id="PR00452">
    <property type="entry name" value="SH3DOMAIN"/>
</dbReference>
<sequence>MDSAFCEGKFHPTVRPKSVTARTDNKTQRRDISVTMAATEKVLVKALYAYKGLNTDELNFRKGDVITVTQQLDGGWWEGTLGDLTGWFPSNYVREVHADRAARAGRADGPKRESMRGYHNIVLQNIVETDRAYVGELEVAVDGYLAPLRNANMLPADDYTCLCGNVEEIVAFQKAFDAALEACSHFAYEQQRAGGTFLNVARAFHDLYVAYCANHPRAVQVLARHRDALDGFAESRGATPPGAMALTTSLSLPFRRLARYPIMLKELERQVEEDHVDRGDIQRSIAVYQEILDECECIRRQKDLELEALTGTIRGWEGKPIAAFGELLLMRNVAVVSPPGGERKERCFLLFSDTLVMLSSSPRMSAYIYEGQVQLVGITVRKLEDTDALKHTLELYGPLIEKMLVACASPREQTLWHDTLLQQISASAGAAGRHAVPTVTTTAPRAATAVAETSKPQPRAAIPLPFPPASPGPFPAIPRAWNISRLRPAAPARPQPPSARSREEVASPRVGRRAPSPRRRGAQRDERATAGDQVVLQVIEAYCTSAKARYTVNSTLLDAPQVLIAEDEKIIVEETKGDRIVVEERSLVDTVYALKDKVGALEAAVRGVRRSMEEERRARRRLETLLRKSVRSLVEINFDESQTQATL</sequence>
<keyword evidence="1 2" id="KW-0728">SH3 domain</keyword>
<dbReference type="GeneID" id="106821577"/>
<dbReference type="Pfam" id="PF16523">
    <property type="entry name" value="betaPIX_CC"/>
    <property type="match status" value="1"/>
</dbReference>
<dbReference type="InterPro" id="IPR011993">
    <property type="entry name" value="PH-like_dom_sf"/>
</dbReference>
<gene>
    <name evidence="8" type="primary">LOC106821577</name>
</gene>
<evidence type="ECO:0000259" key="5">
    <source>
        <dbReference type="PROSITE" id="PS50003"/>
    </source>
</evidence>
<dbReference type="InterPro" id="IPR035899">
    <property type="entry name" value="DBL_dom_sf"/>
</dbReference>
<dbReference type="Gene3D" id="2.30.30.40">
    <property type="entry name" value="SH3 Domains"/>
    <property type="match status" value="1"/>
</dbReference>
<feature type="region of interest" description="Disordered" evidence="3">
    <location>
        <begin position="444"/>
        <end position="473"/>
    </location>
</feature>
<dbReference type="SMART" id="SM00325">
    <property type="entry name" value="RhoGEF"/>
    <property type="match status" value="1"/>
</dbReference>
<reference evidence="8" key="1">
    <citation type="submission" date="2025-08" db="UniProtKB">
        <authorList>
            <consortium name="RefSeq"/>
        </authorList>
    </citation>
    <scope>IDENTIFICATION</scope>
</reference>
<dbReference type="CDD" id="cd11877">
    <property type="entry name" value="SH3_PIX"/>
    <property type="match status" value="1"/>
</dbReference>
<proteinExistence type="predicted"/>
<accession>A0ABM1FBW3</accession>
<dbReference type="InterPro" id="IPR036028">
    <property type="entry name" value="SH3-like_dom_sf"/>
</dbReference>
<dbReference type="SUPFAM" id="SSF50044">
    <property type="entry name" value="SH3-domain"/>
    <property type="match status" value="1"/>
</dbReference>
<dbReference type="InterPro" id="IPR001849">
    <property type="entry name" value="PH_domain"/>
</dbReference>
<dbReference type="InterPro" id="IPR032409">
    <property type="entry name" value="GEF6/7_CC"/>
</dbReference>
<dbReference type="PANTHER" id="PTHR46026">
    <property type="entry name" value="RHO-TYPE GUANINE NUCLEOTIDE EXCHANGE FACTOR, ISOFORM F"/>
    <property type="match status" value="1"/>
</dbReference>
<dbReference type="Gene3D" id="1.20.900.10">
    <property type="entry name" value="Dbl homology (DH) domain"/>
    <property type="match status" value="1"/>
</dbReference>
<organism evidence="7 8">
    <name type="scientific">Priapulus caudatus</name>
    <name type="common">Priapulid worm</name>
    <dbReference type="NCBI Taxonomy" id="37621"/>
    <lineage>
        <taxon>Eukaryota</taxon>
        <taxon>Metazoa</taxon>
        <taxon>Ecdysozoa</taxon>
        <taxon>Scalidophora</taxon>
        <taxon>Priapulida</taxon>
        <taxon>Priapulimorpha</taxon>
        <taxon>Priapulimorphida</taxon>
        <taxon>Priapulidae</taxon>
        <taxon>Priapulus</taxon>
    </lineage>
</organism>
<dbReference type="SMART" id="SM00233">
    <property type="entry name" value="PH"/>
    <property type="match status" value="1"/>
</dbReference>
<dbReference type="Gene3D" id="1.20.5.390">
    <property type="entry name" value="L1 transposable element, trimerization domain"/>
    <property type="match status" value="1"/>
</dbReference>
<evidence type="ECO:0000256" key="1">
    <source>
        <dbReference type="ARBA" id="ARBA00022443"/>
    </source>
</evidence>
<dbReference type="Pfam" id="PF14604">
    <property type="entry name" value="SH3_9"/>
    <property type="match status" value="1"/>
</dbReference>
<dbReference type="PROSITE" id="PS50010">
    <property type="entry name" value="DH_2"/>
    <property type="match status" value="1"/>
</dbReference>
<dbReference type="InterPro" id="IPR000219">
    <property type="entry name" value="DH_dom"/>
</dbReference>
<feature type="compositionally biased region" description="Basic residues" evidence="3">
    <location>
        <begin position="510"/>
        <end position="521"/>
    </location>
</feature>
<protein>
    <submittedName>
        <fullName evidence="8">Rho guanine nucleotide exchange factor 7-like</fullName>
    </submittedName>
</protein>
<evidence type="ECO:0000256" key="2">
    <source>
        <dbReference type="PROSITE-ProRule" id="PRU00192"/>
    </source>
</evidence>
<feature type="domain" description="PH" evidence="5">
    <location>
        <begin position="320"/>
        <end position="425"/>
    </location>
</feature>
<dbReference type="Proteomes" id="UP000695022">
    <property type="component" value="Unplaced"/>
</dbReference>
<feature type="domain" description="SH3" evidence="4">
    <location>
        <begin position="39"/>
        <end position="98"/>
    </location>
</feature>
<dbReference type="PROSITE" id="PS50002">
    <property type="entry name" value="SH3"/>
    <property type="match status" value="1"/>
</dbReference>
<feature type="domain" description="DH" evidence="6">
    <location>
        <begin position="118"/>
        <end position="298"/>
    </location>
</feature>
<feature type="compositionally biased region" description="Low complexity" evidence="3">
    <location>
        <begin position="444"/>
        <end position="453"/>
    </location>
</feature>
<evidence type="ECO:0000259" key="6">
    <source>
        <dbReference type="PROSITE" id="PS50010"/>
    </source>
</evidence>
<evidence type="ECO:0000259" key="4">
    <source>
        <dbReference type="PROSITE" id="PS50002"/>
    </source>
</evidence>
<name>A0ABM1FBW3_PRICU</name>
<dbReference type="CDD" id="cd00160">
    <property type="entry name" value="RhoGEF"/>
    <property type="match status" value="1"/>
</dbReference>
<dbReference type="SUPFAM" id="SSF48065">
    <property type="entry name" value="DBL homology domain (DH-domain)"/>
    <property type="match status" value="1"/>
</dbReference>